<dbReference type="AlphaFoldDB" id="A0A6M1PIW5"/>
<dbReference type="PANTHER" id="PTHR48100">
    <property type="entry name" value="BROAD-SPECIFICITY PHOSPHATASE YOR283W-RELATED"/>
    <property type="match status" value="1"/>
</dbReference>
<evidence type="ECO:0000256" key="1">
    <source>
        <dbReference type="ARBA" id="ARBA00023152"/>
    </source>
</evidence>
<dbReference type="Proteomes" id="UP000480151">
    <property type="component" value="Unassembled WGS sequence"/>
</dbReference>
<dbReference type="SUPFAM" id="SSF53254">
    <property type="entry name" value="Phosphoglycerate mutase-like"/>
    <property type="match status" value="1"/>
</dbReference>
<dbReference type="PIRSF" id="PIRSF000709">
    <property type="entry name" value="6PFK_2-Ptase"/>
    <property type="match status" value="1"/>
</dbReference>
<dbReference type="RefSeq" id="WP_165098230.1">
    <property type="nucleotide sequence ID" value="NZ_JAAKGU010000004.1"/>
</dbReference>
<gene>
    <name evidence="5" type="ORF">G5B47_12000</name>
</gene>
<evidence type="ECO:0000256" key="3">
    <source>
        <dbReference type="PIRSR" id="PIRSR613078-1"/>
    </source>
</evidence>
<dbReference type="InterPro" id="IPR050275">
    <property type="entry name" value="PGM_Phosphatase"/>
</dbReference>
<proteinExistence type="predicted"/>
<feature type="binding site" evidence="4">
    <location>
        <position position="58"/>
    </location>
    <ligand>
        <name>substrate</name>
    </ligand>
</feature>
<sequence length="184" mass="20799">MPLYLMRHGETNWNKQGRIQGIQDIGLNEHGIGQIQEASRWLRERMNVHAVISSPLRRAYESAHILASVYGLSVKVDSRFSERCFGELEGKTLEKIRYVFQIANPELIHSPIYGVEAVESMQRRVCEGICNLEAPAGRNVLLVTHGSIIRVITGQAEIVENGTVIEFTDTLKNRLIDFSLNLKL</sequence>
<feature type="binding site" evidence="4">
    <location>
        <begin position="7"/>
        <end position="14"/>
    </location>
    <ligand>
        <name>substrate</name>
    </ligand>
</feature>
<evidence type="ECO:0000256" key="4">
    <source>
        <dbReference type="PIRSR" id="PIRSR613078-2"/>
    </source>
</evidence>
<protein>
    <submittedName>
        <fullName evidence="5">Histidine phosphatase family protein</fullName>
    </submittedName>
</protein>
<name>A0A6M1PIW5_9BACL</name>
<comment type="caution">
    <text evidence="5">The sequence shown here is derived from an EMBL/GenBank/DDBJ whole genome shotgun (WGS) entry which is preliminary data.</text>
</comment>
<evidence type="ECO:0000256" key="2">
    <source>
        <dbReference type="ARBA" id="ARBA00023235"/>
    </source>
</evidence>
<dbReference type="EMBL" id="JAAKGU010000004">
    <property type="protein sequence ID" value="NGM83136.1"/>
    <property type="molecule type" value="Genomic_DNA"/>
</dbReference>
<feature type="active site" description="Tele-phosphohistidine intermediate" evidence="3">
    <location>
        <position position="8"/>
    </location>
</feature>
<dbReference type="InterPro" id="IPR029033">
    <property type="entry name" value="His_PPase_superfam"/>
</dbReference>
<keyword evidence="6" id="KW-1185">Reference proteome</keyword>
<evidence type="ECO:0000313" key="5">
    <source>
        <dbReference type="EMBL" id="NGM83136.1"/>
    </source>
</evidence>
<dbReference type="InterPro" id="IPR013078">
    <property type="entry name" value="His_Pase_superF_clade-1"/>
</dbReference>
<dbReference type="GO" id="GO:0016791">
    <property type="term" value="F:phosphatase activity"/>
    <property type="evidence" value="ECO:0007669"/>
    <property type="project" value="TreeGrafter"/>
</dbReference>
<reference evidence="5 6" key="1">
    <citation type="submission" date="2020-02" db="EMBL/GenBank/DDBJ databases">
        <authorList>
            <person name="Gao J."/>
            <person name="Sun J."/>
        </authorList>
    </citation>
    <scope>NUCLEOTIDE SEQUENCE [LARGE SCALE GENOMIC DNA]</scope>
    <source>
        <strain evidence="5 6">7124</strain>
    </source>
</reference>
<dbReference type="GO" id="GO:0005737">
    <property type="term" value="C:cytoplasm"/>
    <property type="evidence" value="ECO:0007669"/>
    <property type="project" value="TreeGrafter"/>
</dbReference>
<keyword evidence="2" id="KW-0413">Isomerase</keyword>
<dbReference type="Pfam" id="PF00300">
    <property type="entry name" value="His_Phos_1"/>
    <property type="match status" value="1"/>
</dbReference>
<dbReference type="InterPro" id="IPR001345">
    <property type="entry name" value="PG/BPGM_mutase_AS"/>
</dbReference>
<dbReference type="SMART" id="SM00855">
    <property type="entry name" value="PGAM"/>
    <property type="match status" value="1"/>
</dbReference>
<dbReference type="PANTHER" id="PTHR48100:SF1">
    <property type="entry name" value="HISTIDINE PHOSPHATASE FAMILY PROTEIN-RELATED"/>
    <property type="match status" value="1"/>
</dbReference>
<dbReference type="PROSITE" id="PS00175">
    <property type="entry name" value="PG_MUTASE"/>
    <property type="match status" value="1"/>
</dbReference>
<accession>A0A6M1PIW5</accession>
<dbReference type="Gene3D" id="3.40.50.1240">
    <property type="entry name" value="Phosphoglycerate mutase-like"/>
    <property type="match status" value="1"/>
</dbReference>
<dbReference type="CDD" id="cd07067">
    <property type="entry name" value="HP_PGM_like"/>
    <property type="match status" value="1"/>
</dbReference>
<organism evidence="5 6">
    <name type="scientific">Paenibacillus apii</name>
    <dbReference type="NCBI Taxonomy" id="1850370"/>
    <lineage>
        <taxon>Bacteria</taxon>
        <taxon>Bacillati</taxon>
        <taxon>Bacillota</taxon>
        <taxon>Bacilli</taxon>
        <taxon>Bacillales</taxon>
        <taxon>Paenibacillaceae</taxon>
        <taxon>Paenibacillus</taxon>
    </lineage>
</organism>
<keyword evidence="1" id="KW-0324">Glycolysis</keyword>
<evidence type="ECO:0000313" key="6">
    <source>
        <dbReference type="Proteomes" id="UP000480151"/>
    </source>
</evidence>
<feature type="active site" description="Proton donor/acceptor" evidence="3">
    <location>
        <position position="82"/>
    </location>
</feature>